<dbReference type="Proteomes" id="UP000789920">
    <property type="component" value="Unassembled WGS sequence"/>
</dbReference>
<feature type="non-terminal residue" evidence="1">
    <location>
        <position position="125"/>
    </location>
</feature>
<comment type="caution">
    <text evidence="1">The sequence shown here is derived from an EMBL/GenBank/DDBJ whole genome shotgun (WGS) entry which is preliminary data.</text>
</comment>
<sequence length="125" mass="14645">MFFKFSEAEANANMLFEYVLTTVKLTDHILFVLTENLPTNSLFLTSKLPVEHFNLLDREHYTKNMLQEVYLNARAIIANMLFEITKNVLTDLLCSTFEILIEYRNCLAKECYTKKMIQDTTYLAV</sequence>
<evidence type="ECO:0000313" key="1">
    <source>
        <dbReference type="EMBL" id="CAG8757658.1"/>
    </source>
</evidence>
<keyword evidence="2" id="KW-1185">Reference proteome</keyword>
<protein>
    <submittedName>
        <fullName evidence="1">3911_t:CDS:1</fullName>
    </submittedName>
</protein>
<gene>
    <name evidence="1" type="ORF">RPERSI_LOCUS14867</name>
</gene>
<reference evidence="1" key="1">
    <citation type="submission" date="2021-06" db="EMBL/GenBank/DDBJ databases">
        <authorList>
            <person name="Kallberg Y."/>
            <person name="Tangrot J."/>
            <person name="Rosling A."/>
        </authorList>
    </citation>
    <scope>NUCLEOTIDE SEQUENCE</scope>
    <source>
        <strain evidence="1">MA461A</strain>
    </source>
</reference>
<evidence type="ECO:0000313" key="2">
    <source>
        <dbReference type="Proteomes" id="UP000789920"/>
    </source>
</evidence>
<organism evidence="1 2">
    <name type="scientific">Racocetra persica</name>
    <dbReference type="NCBI Taxonomy" id="160502"/>
    <lineage>
        <taxon>Eukaryota</taxon>
        <taxon>Fungi</taxon>
        <taxon>Fungi incertae sedis</taxon>
        <taxon>Mucoromycota</taxon>
        <taxon>Glomeromycotina</taxon>
        <taxon>Glomeromycetes</taxon>
        <taxon>Diversisporales</taxon>
        <taxon>Gigasporaceae</taxon>
        <taxon>Racocetra</taxon>
    </lineage>
</organism>
<name>A0ACA9QMC0_9GLOM</name>
<accession>A0ACA9QMC0</accession>
<proteinExistence type="predicted"/>
<dbReference type="EMBL" id="CAJVQC010034918">
    <property type="protein sequence ID" value="CAG8757658.1"/>
    <property type="molecule type" value="Genomic_DNA"/>
</dbReference>